<name>A0A4S2QHZ3_9PAST</name>
<reference evidence="1 2" key="1">
    <citation type="journal article" date="2019" name="Vet. Microbiol.">
        <title>Development of multi locus sequence typing (MLST) of Rodentibacter pneumotropicus.</title>
        <authorList>
            <person name="Adhikary S."/>
            <person name="Bisgaard M."/>
            <person name="Boot R."/>
            <person name="Benga L."/>
            <person name="Nicklas W."/>
            <person name="Christensen H."/>
        </authorList>
    </citation>
    <scope>NUCLEOTIDE SEQUENCE [LARGE SCALE GENOMIC DNA]</scope>
    <source>
        <strain evidence="1 2">1596_07</strain>
    </source>
</reference>
<accession>A0A4S2QHZ3</accession>
<dbReference type="RefSeq" id="WP_136125620.1">
    <property type="nucleotide sequence ID" value="NZ_CAJUGY010000012.1"/>
</dbReference>
<comment type="caution">
    <text evidence="1">The sequence shown here is derived from an EMBL/GenBank/DDBJ whole genome shotgun (WGS) entry which is preliminary data.</text>
</comment>
<dbReference type="Proteomes" id="UP000310576">
    <property type="component" value="Unassembled WGS sequence"/>
</dbReference>
<evidence type="ECO:0000313" key="1">
    <source>
        <dbReference type="EMBL" id="THA16818.1"/>
    </source>
</evidence>
<sequence length="76" mass="8406">MSNSHTSYQTSPYDQLTISAEQLRAILALLADNGSSINDGFKLPHRFIINSLDLAEQIATEIQDLIPQAFSTRQGE</sequence>
<evidence type="ECO:0000313" key="2">
    <source>
        <dbReference type="Proteomes" id="UP000310576"/>
    </source>
</evidence>
<dbReference type="AlphaFoldDB" id="A0A4S2QHZ3"/>
<gene>
    <name evidence="1" type="ORF">D3M76_02765</name>
</gene>
<protein>
    <submittedName>
        <fullName evidence="1">Uncharacterized protein</fullName>
    </submittedName>
</protein>
<dbReference type="EMBL" id="QXNG01000023">
    <property type="protein sequence ID" value="THA16818.1"/>
    <property type="molecule type" value="Genomic_DNA"/>
</dbReference>
<organism evidence="1 2">
    <name type="scientific">Rodentibacter pneumotropicus</name>
    <dbReference type="NCBI Taxonomy" id="758"/>
    <lineage>
        <taxon>Bacteria</taxon>
        <taxon>Pseudomonadati</taxon>
        <taxon>Pseudomonadota</taxon>
        <taxon>Gammaproteobacteria</taxon>
        <taxon>Pasteurellales</taxon>
        <taxon>Pasteurellaceae</taxon>
        <taxon>Rodentibacter</taxon>
    </lineage>
</organism>
<proteinExistence type="predicted"/>